<comment type="caution">
    <text evidence="2">The sequence shown here is derived from an EMBL/GenBank/DDBJ whole genome shotgun (WGS) entry which is preliminary data.</text>
</comment>
<reference evidence="2 3" key="1">
    <citation type="submission" date="2021-03" db="EMBL/GenBank/DDBJ databases">
        <title>Caproiciproducens sp. nov. isolated from feces of cow.</title>
        <authorList>
            <person name="Choi J.-Y."/>
        </authorList>
    </citation>
    <scope>NUCLEOTIDE SEQUENCE [LARGE SCALE GENOMIC DNA]</scope>
    <source>
        <strain evidence="2 3">AGMB10547</strain>
    </source>
</reference>
<accession>A0ABS7DQR7</accession>
<feature type="transmembrane region" description="Helical" evidence="1">
    <location>
        <begin position="20"/>
        <end position="38"/>
    </location>
</feature>
<organism evidence="2 3">
    <name type="scientific">Caproiciproducens faecalis</name>
    <dbReference type="NCBI Taxonomy" id="2820301"/>
    <lineage>
        <taxon>Bacteria</taxon>
        <taxon>Bacillati</taxon>
        <taxon>Bacillota</taxon>
        <taxon>Clostridia</taxon>
        <taxon>Eubacteriales</taxon>
        <taxon>Acutalibacteraceae</taxon>
        <taxon>Caproiciproducens</taxon>
    </lineage>
</organism>
<protein>
    <submittedName>
        <fullName evidence="2">ECF transporter S component</fullName>
    </submittedName>
</protein>
<keyword evidence="1" id="KW-0812">Transmembrane</keyword>
<evidence type="ECO:0000313" key="2">
    <source>
        <dbReference type="EMBL" id="MBW7573633.1"/>
    </source>
</evidence>
<evidence type="ECO:0000256" key="1">
    <source>
        <dbReference type="SAM" id="Phobius"/>
    </source>
</evidence>
<keyword evidence="3" id="KW-1185">Reference proteome</keyword>
<dbReference type="InterPro" id="IPR024529">
    <property type="entry name" value="ECF_trnsprt_substrate-spec"/>
</dbReference>
<feature type="transmembrane region" description="Helical" evidence="1">
    <location>
        <begin position="108"/>
        <end position="131"/>
    </location>
</feature>
<feature type="transmembrane region" description="Helical" evidence="1">
    <location>
        <begin position="143"/>
        <end position="169"/>
    </location>
</feature>
<dbReference type="Pfam" id="PF12822">
    <property type="entry name" value="ECF_trnsprt"/>
    <property type="match status" value="1"/>
</dbReference>
<feature type="transmembrane region" description="Helical" evidence="1">
    <location>
        <begin position="181"/>
        <end position="210"/>
    </location>
</feature>
<proteinExistence type="predicted"/>
<keyword evidence="1" id="KW-1133">Transmembrane helix</keyword>
<gene>
    <name evidence="2" type="ORF">J5W02_12510</name>
</gene>
<name>A0ABS7DQR7_9FIRM</name>
<feature type="transmembrane region" description="Helical" evidence="1">
    <location>
        <begin position="69"/>
        <end position="93"/>
    </location>
</feature>
<dbReference type="EMBL" id="JAGFNZ010000005">
    <property type="protein sequence ID" value="MBW7573633.1"/>
    <property type="molecule type" value="Genomic_DNA"/>
</dbReference>
<sequence>MEQQQEVIELNKQSAKFGDFVLTALFAAIILVLAFTPIGFINLVIIKATIIHIPVIIGSILLGPKRGAILGGIFGLTSLISNYMTPSVLSFAFCPFIPVPGTPHGSPLAFVICFIPRILVGIVPYYVYQLAQRLSKNNPKGEYLSLTLGGISGALTNTILVMSLIYFLFKEAYATAKSIPVSAVTGVVLGIVGTNGLPEALVAAVITVAVCKPLLKLRKKEYAKVQDVPNRK</sequence>
<dbReference type="Proteomes" id="UP000719942">
    <property type="component" value="Unassembled WGS sequence"/>
</dbReference>
<evidence type="ECO:0000313" key="3">
    <source>
        <dbReference type="Proteomes" id="UP000719942"/>
    </source>
</evidence>
<dbReference type="Gene3D" id="1.10.1760.20">
    <property type="match status" value="1"/>
</dbReference>
<keyword evidence="1" id="KW-0472">Membrane</keyword>